<gene>
    <name evidence="2" type="ORF">AQPE_3564</name>
</gene>
<dbReference type="SUPFAM" id="SSF89550">
    <property type="entry name" value="PHP domain-like"/>
    <property type="match status" value="1"/>
</dbReference>
<dbReference type="Gene3D" id="1.10.150.650">
    <property type="match status" value="1"/>
</dbReference>
<protein>
    <recommendedName>
        <fullName evidence="1">PHP domain-containing protein</fullName>
    </recommendedName>
</protein>
<dbReference type="Proteomes" id="UP001193389">
    <property type="component" value="Chromosome"/>
</dbReference>
<organism evidence="2 3">
    <name type="scientific">Aquipluma nitroreducens</name>
    <dbReference type="NCBI Taxonomy" id="2010828"/>
    <lineage>
        <taxon>Bacteria</taxon>
        <taxon>Pseudomonadati</taxon>
        <taxon>Bacteroidota</taxon>
        <taxon>Bacteroidia</taxon>
        <taxon>Marinilabiliales</taxon>
        <taxon>Prolixibacteraceae</taxon>
        <taxon>Aquipluma</taxon>
    </lineage>
</organism>
<accession>A0A5K7SD28</accession>
<dbReference type="Gene3D" id="3.20.20.140">
    <property type="entry name" value="Metal-dependent hydrolases"/>
    <property type="match status" value="1"/>
</dbReference>
<keyword evidence="3" id="KW-1185">Reference proteome</keyword>
<name>A0A5K7SD28_9BACT</name>
<dbReference type="GO" id="GO:0003824">
    <property type="term" value="F:catalytic activity"/>
    <property type="evidence" value="ECO:0007669"/>
    <property type="project" value="InterPro"/>
</dbReference>
<dbReference type="InterPro" id="IPR016195">
    <property type="entry name" value="Pol/histidinol_Pase-like"/>
</dbReference>
<dbReference type="RefSeq" id="WP_318347626.1">
    <property type="nucleotide sequence ID" value="NZ_AP018694.1"/>
</dbReference>
<evidence type="ECO:0000313" key="3">
    <source>
        <dbReference type="Proteomes" id="UP001193389"/>
    </source>
</evidence>
<proteinExistence type="predicted"/>
<dbReference type="KEGG" id="anf:AQPE_3564"/>
<dbReference type="InterPro" id="IPR004013">
    <property type="entry name" value="PHP_dom"/>
</dbReference>
<evidence type="ECO:0000313" key="2">
    <source>
        <dbReference type="EMBL" id="BBE19379.1"/>
    </source>
</evidence>
<sequence length="415" mass="46182">MNNQSLFASYPGKQALLQDLKSKGGQKVLQVNGHFHTPFSFSAFTEIEQPFQMAEAEGVQVLGINDFYTTDGYAEFAELALKYKIFPLFNIEFMSLQKDLQEANVRVNDPANPGRTYFSGKGLTSPLVLGGEQLRLLEQVQHESNVQTAEMVKKLNELLAEIHAGFSFDFDDLKAKYAKNMLRERHIAKALRIAIDGKFSNLEEKKAFYTQVFSGKEVKSKLTDVAGLENEIRGSLLKAGGRAFVPEDPKAFLSLEQVKDIIITAGGIPCYPVLLDDAKGNFTDYEGDFVKLYETLRTKGVYSLELIPGRNTFAVLKDFVTFFRSKNFLITFGTEHNTPQLDPVKVSCSGGVELDEELEQIGFEGACIIAAHQYLIANGEQGYLNADGDAKTKEYDSFVELGQAVINHFVGENIQ</sequence>
<evidence type="ECO:0000259" key="1">
    <source>
        <dbReference type="Pfam" id="PF02811"/>
    </source>
</evidence>
<dbReference type="EMBL" id="AP018694">
    <property type="protein sequence ID" value="BBE19379.1"/>
    <property type="molecule type" value="Genomic_DNA"/>
</dbReference>
<dbReference type="AlphaFoldDB" id="A0A5K7SD28"/>
<reference evidence="2" key="1">
    <citation type="journal article" date="2020" name="Int. J. Syst. Evol. Microbiol.">
        <title>Aquipluma nitroreducens gen. nov. sp. nov., a novel facultatively anaerobic bacterium isolated from a freshwater lake.</title>
        <authorList>
            <person name="Watanabe M."/>
            <person name="Kojima H."/>
            <person name="Fukui M."/>
        </authorList>
    </citation>
    <scope>NUCLEOTIDE SEQUENCE</scope>
    <source>
        <strain evidence="2">MeG22</strain>
    </source>
</reference>
<feature type="domain" description="PHP" evidence="1">
    <location>
        <begin position="34"/>
        <end position="201"/>
    </location>
</feature>
<dbReference type="Pfam" id="PF02811">
    <property type="entry name" value="PHP"/>
    <property type="match status" value="1"/>
</dbReference>